<dbReference type="FunFam" id="1.20.140.40:FF:000009">
    <property type="entry name" value="Invertase/pectin methylesterase inhibitor family protein"/>
    <property type="match status" value="1"/>
</dbReference>
<proteinExistence type="predicted"/>
<evidence type="ECO:0000256" key="1">
    <source>
        <dbReference type="SAM" id="SignalP"/>
    </source>
</evidence>
<evidence type="ECO:0000313" key="4">
    <source>
        <dbReference type="Proteomes" id="UP000436088"/>
    </source>
</evidence>
<dbReference type="InterPro" id="IPR034087">
    <property type="entry name" value="C/VIF1"/>
</dbReference>
<accession>A0A6A2YSD6</accession>
<name>A0A6A2YSD6_HIBSY</name>
<dbReference type="NCBIfam" id="TIGR01614">
    <property type="entry name" value="PME_inhib"/>
    <property type="match status" value="1"/>
</dbReference>
<dbReference type="Proteomes" id="UP000436088">
    <property type="component" value="Unassembled WGS sequence"/>
</dbReference>
<dbReference type="AlphaFoldDB" id="A0A6A2YSD6"/>
<gene>
    <name evidence="3" type="ORF">F3Y22_tig00111273pilonHSYRG00336</name>
</gene>
<dbReference type="Pfam" id="PF00069">
    <property type="entry name" value="Pkinase"/>
    <property type="match status" value="1"/>
</dbReference>
<feature type="domain" description="Protein kinase" evidence="2">
    <location>
        <begin position="348"/>
        <end position="703"/>
    </location>
</feature>
<dbReference type="GO" id="GO:0004857">
    <property type="term" value="F:enzyme inhibitor activity"/>
    <property type="evidence" value="ECO:0007669"/>
    <property type="project" value="InterPro"/>
</dbReference>
<dbReference type="SMART" id="SM00856">
    <property type="entry name" value="PMEI"/>
    <property type="match status" value="1"/>
</dbReference>
<dbReference type="Gene3D" id="1.20.140.40">
    <property type="entry name" value="Invertase/pectin methylesterase inhibitor family protein"/>
    <property type="match status" value="1"/>
</dbReference>
<feature type="chain" id="PRO_5025358653" description="Protein kinase domain-containing protein" evidence="1">
    <location>
        <begin position="19"/>
        <end position="703"/>
    </location>
</feature>
<dbReference type="Pfam" id="PF04043">
    <property type="entry name" value="PMEI"/>
    <property type="match status" value="1"/>
</dbReference>
<dbReference type="SUPFAM" id="SSF101148">
    <property type="entry name" value="Plant invertase/pectin methylesterase inhibitor"/>
    <property type="match status" value="1"/>
</dbReference>
<dbReference type="SUPFAM" id="SSF56112">
    <property type="entry name" value="Protein kinase-like (PK-like)"/>
    <property type="match status" value="1"/>
</dbReference>
<dbReference type="PANTHER" id="PTHR12984:SF6">
    <property type="entry name" value="SCY1-LIKE PROTEIN 2"/>
    <property type="match status" value="1"/>
</dbReference>
<sequence length="703" mass="78155">MKSLMLMFVFLMFLPVNAFRPTLLGNLNLIERTCRQTPFYDICIWSLKSSPESRNANLKKLAQIMVDSLKTRATETLYLIEELLHDGLALDPAMKKALTSCIERYNVIIKGDVHEINEAFKTGNYKFAEKGSNDAAMEANSCEIEFPAKSPLTDMNKVVHDVSVVAASIVKIMQTKMHADRWGGYSPIRIESTYVDSALAPALCGEIMMPDRPRWDFHRVHAVFQYVDATAIMNYLIASVSYDVMVWSEHSSRVYSVARLLGTSMTSIGSHVDHWMKPSVLMLKINVDVVCPILVGNPAVGGHQGLVVACQAIPVAGQSDANIIEAEAILSAIRMAVGLNHPNVCVENDAANVVRRLNFQQVYMSTLGFAITNKFFAFVHPNYQVVEAEDGVLFMSESREHDVPDKFAMHEINYDVMRNPEILYMPDTCAAHWGTSDEGSTELGVGSQFGSKKDAQLAVKEFCIKAHKEFTVVESIATLFYLGLGLAVQAHAEMGLLEVKHGSLQVAETLDFLHNNAHLIHCDISPENVLITSHGDWKLGGFGFAVSKDQDCDTEDSVISLQPSLNYTAPELYMNKLTYLSTEDFSSIPPELIQDLQRMLSANESIRPSALDFIDTSASLCGTEEFGYAANYFADVLMIADSQARGAGTAHNGKRRLARASAAFGKRIERKQKNKKKKMMMMLESVAEECRRRAAWGDRRARQ</sequence>
<reference evidence="3" key="1">
    <citation type="submission" date="2019-09" db="EMBL/GenBank/DDBJ databases">
        <title>Draft genome information of white flower Hibiscus syriacus.</title>
        <authorList>
            <person name="Kim Y.-M."/>
        </authorList>
    </citation>
    <scope>NUCLEOTIDE SEQUENCE [LARGE SCALE GENOMIC DNA]</scope>
    <source>
        <strain evidence="3">YM2019G1</strain>
    </source>
</reference>
<dbReference type="InterPro" id="IPR011009">
    <property type="entry name" value="Kinase-like_dom_sf"/>
</dbReference>
<evidence type="ECO:0000259" key="2">
    <source>
        <dbReference type="PROSITE" id="PS50011"/>
    </source>
</evidence>
<comment type="caution">
    <text evidence="3">The sequence shown here is derived from an EMBL/GenBank/DDBJ whole genome shotgun (WGS) entry which is preliminary data.</text>
</comment>
<feature type="signal peptide" evidence="1">
    <location>
        <begin position="1"/>
        <end position="18"/>
    </location>
</feature>
<evidence type="ECO:0000313" key="3">
    <source>
        <dbReference type="EMBL" id="KAE8682249.1"/>
    </source>
</evidence>
<dbReference type="PROSITE" id="PS50011">
    <property type="entry name" value="PROTEIN_KINASE_DOM"/>
    <property type="match status" value="1"/>
</dbReference>
<dbReference type="Gene3D" id="1.10.510.10">
    <property type="entry name" value="Transferase(Phosphotransferase) domain 1"/>
    <property type="match status" value="1"/>
</dbReference>
<keyword evidence="4" id="KW-1185">Reference proteome</keyword>
<dbReference type="InterPro" id="IPR051177">
    <property type="entry name" value="CIK-Related_Protein"/>
</dbReference>
<dbReference type="PANTHER" id="PTHR12984">
    <property type="entry name" value="SCY1-RELATED S/T PROTEIN KINASE-LIKE"/>
    <property type="match status" value="1"/>
</dbReference>
<dbReference type="PROSITE" id="PS00109">
    <property type="entry name" value="PROTEIN_KINASE_TYR"/>
    <property type="match status" value="1"/>
</dbReference>
<organism evidence="3 4">
    <name type="scientific">Hibiscus syriacus</name>
    <name type="common">Rose of Sharon</name>
    <dbReference type="NCBI Taxonomy" id="106335"/>
    <lineage>
        <taxon>Eukaryota</taxon>
        <taxon>Viridiplantae</taxon>
        <taxon>Streptophyta</taxon>
        <taxon>Embryophyta</taxon>
        <taxon>Tracheophyta</taxon>
        <taxon>Spermatophyta</taxon>
        <taxon>Magnoliopsida</taxon>
        <taxon>eudicotyledons</taxon>
        <taxon>Gunneridae</taxon>
        <taxon>Pentapetalae</taxon>
        <taxon>rosids</taxon>
        <taxon>malvids</taxon>
        <taxon>Malvales</taxon>
        <taxon>Malvaceae</taxon>
        <taxon>Malvoideae</taxon>
        <taxon>Hibiscus</taxon>
    </lineage>
</organism>
<dbReference type="GO" id="GO:0004672">
    <property type="term" value="F:protein kinase activity"/>
    <property type="evidence" value="ECO:0007669"/>
    <property type="project" value="InterPro"/>
</dbReference>
<dbReference type="GO" id="GO:0005524">
    <property type="term" value="F:ATP binding"/>
    <property type="evidence" value="ECO:0007669"/>
    <property type="project" value="InterPro"/>
</dbReference>
<dbReference type="InterPro" id="IPR000719">
    <property type="entry name" value="Prot_kinase_dom"/>
</dbReference>
<dbReference type="InterPro" id="IPR008266">
    <property type="entry name" value="Tyr_kinase_AS"/>
</dbReference>
<dbReference type="CDD" id="cd15796">
    <property type="entry name" value="CIF_like"/>
    <property type="match status" value="1"/>
</dbReference>
<dbReference type="InterPro" id="IPR006501">
    <property type="entry name" value="Pectinesterase_inhib_dom"/>
</dbReference>
<keyword evidence="1" id="KW-0732">Signal</keyword>
<dbReference type="InterPro" id="IPR035513">
    <property type="entry name" value="Invertase/methylesterase_inhib"/>
</dbReference>
<protein>
    <recommendedName>
        <fullName evidence="2">Protein kinase domain-containing protein</fullName>
    </recommendedName>
</protein>
<dbReference type="EMBL" id="VEPZ02001289">
    <property type="protein sequence ID" value="KAE8682249.1"/>
    <property type="molecule type" value="Genomic_DNA"/>
</dbReference>
<dbReference type="SMART" id="SM00220">
    <property type="entry name" value="S_TKc"/>
    <property type="match status" value="1"/>
</dbReference>